<keyword evidence="3" id="KW-1185">Reference proteome</keyword>
<dbReference type="AlphaFoldDB" id="A0A2K8NT51"/>
<keyword evidence="1" id="KW-0812">Transmembrane</keyword>
<reference evidence="2 3" key="1">
    <citation type="submission" date="2017-11" db="EMBL/GenBank/DDBJ databases">
        <title>Genome sequence of Entomoplasma luminosum PIMN-1 (ATCC 49195).</title>
        <authorList>
            <person name="Lo W.-S."/>
            <person name="Gasparich G.E."/>
            <person name="Kuo C.-H."/>
        </authorList>
    </citation>
    <scope>NUCLEOTIDE SEQUENCE [LARGE SCALE GENOMIC DNA]</scope>
    <source>
        <strain evidence="2 3">PIMN-1</strain>
    </source>
</reference>
<name>A0A2K8NT51_9MOLU</name>
<dbReference type="KEGG" id="elj:ELUMI_v1c02220"/>
<keyword evidence="1" id="KW-1133">Transmembrane helix</keyword>
<proteinExistence type="predicted"/>
<evidence type="ECO:0000313" key="2">
    <source>
        <dbReference type="EMBL" id="ATZ16947.1"/>
    </source>
</evidence>
<dbReference type="Proteomes" id="UP000232063">
    <property type="component" value="Chromosome"/>
</dbReference>
<protein>
    <submittedName>
        <fullName evidence="2">Uncharacterized protein</fullName>
    </submittedName>
</protein>
<organism evidence="2 3">
    <name type="scientific">Williamsoniiplasma luminosum</name>
    <dbReference type="NCBI Taxonomy" id="214888"/>
    <lineage>
        <taxon>Bacteria</taxon>
        <taxon>Bacillati</taxon>
        <taxon>Mycoplasmatota</taxon>
        <taxon>Mollicutes</taxon>
        <taxon>Entomoplasmatales</taxon>
        <taxon>Williamsoniiplasma</taxon>
    </lineage>
</organism>
<accession>A0A2K8NT51</accession>
<gene>
    <name evidence="2" type="ORF">ELUMI_v1c02220</name>
</gene>
<dbReference type="RefSeq" id="WP_025734459.1">
    <property type="nucleotide sequence ID" value="NZ_CP024963.1"/>
</dbReference>
<evidence type="ECO:0000313" key="3">
    <source>
        <dbReference type="Proteomes" id="UP000232063"/>
    </source>
</evidence>
<keyword evidence="1" id="KW-0472">Membrane</keyword>
<dbReference type="EMBL" id="CP024963">
    <property type="protein sequence ID" value="ATZ16947.1"/>
    <property type="molecule type" value="Genomic_DNA"/>
</dbReference>
<feature type="transmembrane region" description="Helical" evidence="1">
    <location>
        <begin position="58"/>
        <end position="80"/>
    </location>
</feature>
<evidence type="ECO:0000256" key="1">
    <source>
        <dbReference type="SAM" id="Phobius"/>
    </source>
</evidence>
<sequence length="98" mass="10861">MQKTEFEQKYKTGLILMIIGASMTLIFSFIFLFIPNILILVWASQSLKTQSMEKKVPLAVLSILFGAILGIIGGIMMLVAQETIIKTEAPIKEIGESQ</sequence>
<feature type="transmembrane region" description="Helical" evidence="1">
    <location>
        <begin position="12"/>
        <end position="38"/>
    </location>
</feature>